<dbReference type="InterPro" id="IPR034718">
    <property type="entry name" value="RlpA"/>
</dbReference>
<reference evidence="6 7" key="1">
    <citation type="submission" date="2018-11" db="EMBL/GenBank/DDBJ databases">
        <title>Whole genome sequencing of an environmental sample.</title>
        <authorList>
            <person name="Sarangi A.N."/>
            <person name="Singh D."/>
            <person name="Tripathy S."/>
        </authorList>
    </citation>
    <scope>NUCLEOTIDE SEQUENCE [LARGE SCALE GENOMIC DNA]</scope>
    <source>
        <strain evidence="6 7">Lakshadweep</strain>
    </source>
</reference>
<dbReference type="InterPro" id="IPR009009">
    <property type="entry name" value="RlpA-like_DPBB"/>
</dbReference>
<sequence>MAMADNVFDEKWHSWSAVAAVRVEPSTPEAPAMPELTPRQCLSDADITYQPSALAIKASPKYTVWLHNHLVGEAAGQVAAEKIAAQLRSLLQSGTLQPSQLTPLVGPDFIGVAHGGEILFVVDETLQPHPEVPAAVTAVQWVNNLRHALNEEPMALAQVQMVLNGLAETSETLYGTASWYGPYFHGRQTANGEIFDENELTAAHKTLPFNTRLKVTNRMNGRSVVVRINDRGPYIGQRSLDLSKAAARCLGSTQDGVVPYEAVILESVPPTERGEFTTAQLTLD</sequence>
<dbReference type="PANTHER" id="PTHR34183">
    <property type="entry name" value="ENDOLYTIC PEPTIDOGLYCAN TRANSGLYCOSYLASE RLPA"/>
    <property type="match status" value="1"/>
</dbReference>
<name>A0A4V2E3N0_9CYAN</name>
<comment type="function">
    <text evidence="3">Lytic transglycosylase with a strong preference for naked glycan strands that lack stem peptides.</text>
</comment>
<dbReference type="GO" id="GO:0071555">
    <property type="term" value="P:cell wall organization"/>
    <property type="evidence" value="ECO:0007669"/>
    <property type="project" value="UniProtKB-KW"/>
</dbReference>
<dbReference type="PANTHER" id="PTHR34183:SF1">
    <property type="entry name" value="ENDOLYTIC PEPTIDOGLYCAN TRANSGLYCOSYLASE RLPA"/>
    <property type="match status" value="1"/>
</dbReference>
<comment type="similarity">
    <text evidence="3 4">Belongs to the RlpA family.</text>
</comment>
<evidence type="ECO:0000313" key="7">
    <source>
        <dbReference type="Proteomes" id="UP000292459"/>
    </source>
</evidence>
<dbReference type="AlphaFoldDB" id="A0A4V2E3N0"/>
<keyword evidence="7" id="KW-1185">Reference proteome</keyword>
<dbReference type="Pfam" id="PF03330">
    <property type="entry name" value="DPBB_1"/>
    <property type="match status" value="1"/>
</dbReference>
<gene>
    <name evidence="3" type="primary">rlpA</name>
    <name evidence="6" type="ORF">DYY88_02295</name>
</gene>
<protein>
    <recommendedName>
        <fullName evidence="3">Probable endolytic peptidoglycan transglycosylase RlpA</fullName>
        <ecNumber evidence="3">4.2.2.-</ecNumber>
    </recommendedName>
</protein>
<dbReference type="NCBIfam" id="TIGR00413">
    <property type="entry name" value="rlpA"/>
    <property type="match status" value="1"/>
</dbReference>
<evidence type="ECO:0000259" key="5">
    <source>
        <dbReference type="Pfam" id="PF03330"/>
    </source>
</evidence>
<dbReference type="EMBL" id="QVFV01000001">
    <property type="protein sequence ID" value="RZM83010.1"/>
    <property type="molecule type" value="Genomic_DNA"/>
</dbReference>
<proteinExistence type="inferred from homology"/>
<evidence type="ECO:0000256" key="3">
    <source>
        <dbReference type="HAMAP-Rule" id="MF_02071"/>
    </source>
</evidence>
<dbReference type="InterPro" id="IPR036908">
    <property type="entry name" value="RlpA-like_sf"/>
</dbReference>
<organism evidence="6 7">
    <name type="scientific">Leptolyngbya iicbica LK</name>
    <dbReference type="NCBI Taxonomy" id="2294035"/>
    <lineage>
        <taxon>Bacteria</taxon>
        <taxon>Bacillati</taxon>
        <taxon>Cyanobacteriota</taxon>
        <taxon>Cyanophyceae</taxon>
        <taxon>Leptolyngbyales</taxon>
        <taxon>Leptolyngbyaceae</taxon>
        <taxon>Leptolyngbya group</taxon>
        <taxon>Leptolyngbya</taxon>
        <taxon>Leptolyngbya iicbica</taxon>
    </lineage>
</organism>
<keyword evidence="1 3" id="KW-0456">Lyase</keyword>
<dbReference type="CDD" id="cd22268">
    <property type="entry name" value="DPBB_RlpA-like"/>
    <property type="match status" value="1"/>
</dbReference>
<dbReference type="EC" id="4.2.2.-" evidence="3"/>
<evidence type="ECO:0000313" key="6">
    <source>
        <dbReference type="EMBL" id="RZM83010.1"/>
    </source>
</evidence>
<keyword evidence="2 3" id="KW-0961">Cell wall biogenesis/degradation</keyword>
<dbReference type="Proteomes" id="UP000292459">
    <property type="component" value="Unassembled WGS sequence"/>
</dbReference>
<dbReference type="GO" id="GO:0000270">
    <property type="term" value="P:peptidoglycan metabolic process"/>
    <property type="evidence" value="ECO:0007669"/>
    <property type="project" value="UniProtKB-UniRule"/>
</dbReference>
<dbReference type="HAMAP" id="MF_02071">
    <property type="entry name" value="RlpA"/>
    <property type="match status" value="1"/>
</dbReference>
<dbReference type="SUPFAM" id="SSF50685">
    <property type="entry name" value="Barwin-like endoglucanases"/>
    <property type="match status" value="1"/>
</dbReference>
<evidence type="ECO:0000256" key="1">
    <source>
        <dbReference type="ARBA" id="ARBA00023239"/>
    </source>
</evidence>
<feature type="domain" description="RlpA-like protein double-psi beta-barrel" evidence="5">
    <location>
        <begin position="175"/>
        <end position="259"/>
    </location>
</feature>
<dbReference type="OrthoDB" id="9779128at2"/>
<accession>A0A4V2E3N0</accession>
<evidence type="ECO:0000256" key="4">
    <source>
        <dbReference type="RuleBase" id="RU003495"/>
    </source>
</evidence>
<comment type="caution">
    <text evidence="6">The sequence shown here is derived from an EMBL/GenBank/DDBJ whole genome shotgun (WGS) entry which is preliminary data.</text>
</comment>
<evidence type="ECO:0000256" key="2">
    <source>
        <dbReference type="ARBA" id="ARBA00023316"/>
    </source>
</evidence>
<dbReference type="GO" id="GO:0008932">
    <property type="term" value="F:lytic endotransglycosylase activity"/>
    <property type="evidence" value="ECO:0007669"/>
    <property type="project" value="UniProtKB-UniRule"/>
</dbReference>
<dbReference type="Gene3D" id="2.40.40.10">
    <property type="entry name" value="RlpA-like domain"/>
    <property type="match status" value="1"/>
</dbReference>
<dbReference type="InterPro" id="IPR012997">
    <property type="entry name" value="RplA"/>
</dbReference>